<dbReference type="InterPro" id="IPR027463">
    <property type="entry name" value="AcrB_DN_DC_subdom"/>
</dbReference>
<comment type="caution">
    <text evidence="2">The sequence shown here is derived from an EMBL/GenBank/DDBJ whole genome shotgun (WGS) entry which is preliminary data.</text>
</comment>
<reference evidence="3" key="1">
    <citation type="journal article" date="2019" name="Int. J. Syst. Evol. Microbiol.">
        <title>The Global Catalogue of Microorganisms (GCM) 10K type strain sequencing project: providing services to taxonomists for standard genome sequencing and annotation.</title>
        <authorList>
            <consortium name="The Broad Institute Genomics Platform"/>
            <consortium name="The Broad Institute Genome Sequencing Center for Infectious Disease"/>
            <person name="Wu L."/>
            <person name="Ma J."/>
        </authorList>
    </citation>
    <scope>NUCLEOTIDE SEQUENCE [LARGE SCALE GENOMIC DNA]</scope>
    <source>
        <strain evidence="3">KCTC 22558</strain>
    </source>
</reference>
<evidence type="ECO:0000313" key="2">
    <source>
        <dbReference type="EMBL" id="GGZ52500.1"/>
    </source>
</evidence>
<dbReference type="PANTHER" id="PTHR32063:SF14">
    <property type="entry name" value="BLL4319 PROTEIN"/>
    <property type="match status" value="1"/>
</dbReference>
<dbReference type="SUPFAM" id="SSF82866">
    <property type="entry name" value="Multidrug efflux transporter AcrB transmembrane domain"/>
    <property type="match status" value="2"/>
</dbReference>
<feature type="transmembrane region" description="Helical" evidence="1">
    <location>
        <begin position="442"/>
        <end position="462"/>
    </location>
</feature>
<proteinExistence type="predicted"/>
<feature type="transmembrane region" description="Helical" evidence="1">
    <location>
        <begin position="22"/>
        <end position="40"/>
    </location>
</feature>
<feature type="transmembrane region" description="Helical" evidence="1">
    <location>
        <begin position="371"/>
        <end position="391"/>
    </location>
</feature>
<dbReference type="Gene3D" id="1.20.1640.10">
    <property type="entry name" value="Multidrug efflux transporter AcrB transmembrane domain"/>
    <property type="match status" value="2"/>
</dbReference>
<protein>
    <submittedName>
        <fullName evidence="2">Multidrug transporter</fullName>
    </submittedName>
</protein>
<keyword evidence="1" id="KW-0812">Transmembrane</keyword>
<dbReference type="PANTHER" id="PTHR32063">
    <property type="match status" value="1"/>
</dbReference>
<feature type="transmembrane region" description="Helical" evidence="1">
    <location>
        <begin position="397"/>
        <end position="421"/>
    </location>
</feature>
<feature type="transmembrane region" description="Helical" evidence="1">
    <location>
        <begin position="998"/>
        <end position="1024"/>
    </location>
</feature>
<feature type="transmembrane region" description="Helical" evidence="1">
    <location>
        <begin position="345"/>
        <end position="364"/>
    </location>
</feature>
<dbReference type="Pfam" id="PF00873">
    <property type="entry name" value="ACR_tran"/>
    <property type="match status" value="1"/>
</dbReference>
<gene>
    <name evidence="2" type="primary">acrF</name>
    <name evidence="2" type="ORF">GCM10008101_01960</name>
</gene>
<dbReference type="PRINTS" id="PR00702">
    <property type="entry name" value="ACRIFLAVINRP"/>
</dbReference>
<dbReference type="EMBL" id="BMXY01000001">
    <property type="protein sequence ID" value="GGZ52500.1"/>
    <property type="molecule type" value="Genomic_DNA"/>
</dbReference>
<feature type="transmembrane region" description="Helical" evidence="1">
    <location>
        <begin position="474"/>
        <end position="492"/>
    </location>
</feature>
<sequence>MPPGAAPESDAMNLSELSIRRPVFATVMSLLLITLGVMAFSRLTLRELPAIDPPIVSVSVTYPGASASVVETRITQVLEDALSGIEGVETIESRSVNGRASISIEFTLSRDIEAAANDVRDAISRVVDRMPDEADAPEIAKVESDSDPIIWLNMSSTAMDTLQLSDYAERYIVDRLASLEGVAQVRIGGQQRYAMRVWLDRDAMAARGITVGDIEGVMRAENVELPAGRIESETRDFTLRVARGYQKPQDFAQMPVKKGADGYVVRLGDVARVELTTAERRAYYRSNGENNIGLGIVKTSTANSLDVARAAREAIEDIRPSLPAGTDMFVAFDTTTFIDAAVERVYHTLVEAIVLVLVVIWLFLGSFRAALIPAVTVPVCLVAAFIPLYAFGYSINLLTLLALVLCIGLVVDDAIVVLENIQRRADLGEPRLVAASRGTKQVAFAVIATTAVLVSVFLPIGFMQGNTGRLFRELSVALAGAVALSAFVALTLTPMMSSKLVRPHSEEKSNPVTRWVNTRLESVSGRYRRFLDRSVERPWIFGALMLAALVASFLLFKAVPSELAPAEDRGSFQVSITGPEGAGFDYTVGQVKQVEQIIAARTGPDKEIARYNPRVPGGFGASEEMHTGRIAVFLQDWDKRDRSTADVADSLKKDFAKLPGVRAAAQVGGGLVRSRGQPINIVLGGPDYAELVKWRDALQARMEQNPGFFGVDSDYKETRPQMRVEIDRARASDLGVSVTEIGHALETMMGSRRVTTFVQNGEEYDVIMQADRATRASPADLQAIQVRAADGSLVPLSNLVTLREIAEPGSLNRFNRLRAITLSAGLTPGYRMGDAISFLENTVREELPDQAQIDWKGESREFQQAGGAVVLTFALALLVVFLVLAAQFESFVHPLVIMLTVPLGVLGALLGIWMTGGTLNLFSQIGIVMLVGLAAKNGILIVEFANQLRDEGRSIHQAIVESSAVRLRPILMTSIATVVGAVPLVLAGGPGSASRAAIGVVVIFGVSFSTLLSLFIVPAFYVLLAKYTRSPEAVSQELEALEASTPQAGGHA</sequence>
<feature type="transmembrane region" description="Helical" evidence="1">
    <location>
        <begin position="921"/>
        <end position="946"/>
    </location>
</feature>
<name>A0ABQ3BNH1_9GAMM</name>
<dbReference type="Gene3D" id="3.30.2090.10">
    <property type="entry name" value="Multidrug efflux transporter AcrB TolC docking domain, DN and DC subdomains"/>
    <property type="match status" value="2"/>
</dbReference>
<keyword evidence="1" id="KW-1133">Transmembrane helix</keyword>
<organism evidence="2 3">
    <name type="scientific">Cognatilysobacter xinjiangensis</name>
    <dbReference type="NCBI Taxonomy" id="546892"/>
    <lineage>
        <taxon>Bacteria</taxon>
        <taxon>Pseudomonadati</taxon>
        <taxon>Pseudomonadota</taxon>
        <taxon>Gammaproteobacteria</taxon>
        <taxon>Lysobacterales</taxon>
        <taxon>Lysobacteraceae</taxon>
        <taxon>Cognatilysobacter</taxon>
    </lineage>
</organism>
<keyword evidence="1" id="KW-0472">Membrane</keyword>
<feature type="transmembrane region" description="Helical" evidence="1">
    <location>
        <begin position="967"/>
        <end position="986"/>
    </location>
</feature>
<dbReference type="InterPro" id="IPR001036">
    <property type="entry name" value="Acrflvin-R"/>
</dbReference>
<dbReference type="Gene3D" id="3.30.70.1430">
    <property type="entry name" value="Multidrug efflux transporter AcrB pore domain"/>
    <property type="match status" value="2"/>
</dbReference>
<dbReference type="Proteomes" id="UP000643403">
    <property type="component" value="Unassembled WGS sequence"/>
</dbReference>
<dbReference type="Gene3D" id="3.30.70.1440">
    <property type="entry name" value="Multidrug efflux transporter AcrB pore domain"/>
    <property type="match status" value="1"/>
</dbReference>
<dbReference type="Gene3D" id="3.30.70.1320">
    <property type="entry name" value="Multidrug efflux transporter AcrB pore domain like"/>
    <property type="match status" value="1"/>
</dbReference>
<feature type="transmembrane region" description="Helical" evidence="1">
    <location>
        <begin position="895"/>
        <end position="915"/>
    </location>
</feature>
<dbReference type="SUPFAM" id="SSF82714">
    <property type="entry name" value="Multidrug efflux transporter AcrB TolC docking domain, DN and DC subdomains"/>
    <property type="match status" value="2"/>
</dbReference>
<dbReference type="SUPFAM" id="SSF82693">
    <property type="entry name" value="Multidrug efflux transporter AcrB pore domain, PN1, PN2, PC1 and PC2 subdomains"/>
    <property type="match status" value="3"/>
</dbReference>
<feature type="transmembrane region" description="Helical" evidence="1">
    <location>
        <begin position="538"/>
        <end position="556"/>
    </location>
</feature>
<evidence type="ECO:0000313" key="3">
    <source>
        <dbReference type="Proteomes" id="UP000643403"/>
    </source>
</evidence>
<evidence type="ECO:0000256" key="1">
    <source>
        <dbReference type="SAM" id="Phobius"/>
    </source>
</evidence>
<keyword evidence="3" id="KW-1185">Reference proteome</keyword>
<feature type="transmembrane region" description="Helical" evidence="1">
    <location>
        <begin position="865"/>
        <end position="888"/>
    </location>
</feature>
<accession>A0ABQ3BNH1</accession>